<evidence type="ECO:0000256" key="1">
    <source>
        <dbReference type="ARBA" id="ARBA00001946"/>
    </source>
</evidence>
<comment type="similarity">
    <text evidence="2">Belongs to the HAD-like hydrolase superfamily. CbbY/CbbZ/Gph/YieH family.</text>
</comment>
<keyword evidence="5" id="KW-0119">Carbohydrate metabolism</keyword>
<reference evidence="7" key="1">
    <citation type="journal article" date="2019" name="Int. J. Syst. Evol. Microbiol.">
        <title>The Global Catalogue of Microorganisms (GCM) 10K type strain sequencing project: providing services to taxonomists for standard genome sequencing and annotation.</title>
        <authorList>
            <consortium name="The Broad Institute Genomics Platform"/>
            <consortium name="The Broad Institute Genome Sequencing Center for Infectious Disease"/>
            <person name="Wu L."/>
            <person name="Ma J."/>
        </authorList>
    </citation>
    <scope>NUCLEOTIDE SEQUENCE [LARGE SCALE GENOMIC DNA]</scope>
    <source>
        <strain evidence="7">CCUG 54939</strain>
    </source>
</reference>
<dbReference type="PANTHER" id="PTHR46193:SF18">
    <property type="entry name" value="HEXITOL PHOSPHATASE B"/>
    <property type="match status" value="1"/>
</dbReference>
<evidence type="ECO:0000256" key="2">
    <source>
        <dbReference type="ARBA" id="ARBA00006171"/>
    </source>
</evidence>
<comment type="caution">
    <text evidence="6">The sequence shown here is derived from an EMBL/GenBank/DDBJ whole genome shotgun (WGS) entry which is preliminary data.</text>
</comment>
<dbReference type="Proteomes" id="UP001595692">
    <property type="component" value="Unassembled WGS sequence"/>
</dbReference>
<dbReference type="SFLD" id="SFLDS00003">
    <property type="entry name" value="Haloacid_Dehalogenase"/>
    <property type="match status" value="1"/>
</dbReference>
<dbReference type="SUPFAM" id="SSF56784">
    <property type="entry name" value="HAD-like"/>
    <property type="match status" value="1"/>
</dbReference>
<dbReference type="InterPro" id="IPR023198">
    <property type="entry name" value="PGP-like_dom2"/>
</dbReference>
<dbReference type="InterPro" id="IPR006439">
    <property type="entry name" value="HAD-SF_hydro_IA"/>
</dbReference>
<evidence type="ECO:0000313" key="6">
    <source>
        <dbReference type="EMBL" id="MFC3912725.1"/>
    </source>
</evidence>
<dbReference type="InterPro" id="IPR041492">
    <property type="entry name" value="HAD_2"/>
</dbReference>
<dbReference type="PANTHER" id="PTHR46193">
    <property type="entry name" value="6-PHOSPHOGLUCONATE PHOSPHATASE"/>
    <property type="match status" value="1"/>
</dbReference>
<dbReference type="GO" id="GO:0016787">
    <property type="term" value="F:hydrolase activity"/>
    <property type="evidence" value="ECO:0007669"/>
    <property type="project" value="UniProtKB-KW"/>
</dbReference>
<dbReference type="Pfam" id="PF13419">
    <property type="entry name" value="HAD_2"/>
    <property type="match status" value="1"/>
</dbReference>
<dbReference type="NCBIfam" id="TIGR01549">
    <property type="entry name" value="HAD-SF-IA-v1"/>
    <property type="match status" value="1"/>
</dbReference>
<keyword evidence="7" id="KW-1185">Reference proteome</keyword>
<dbReference type="CDD" id="cd07505">
    <property type="entry name" value="HAD_BPGM-like"/>
    <property type="match status" value="1"/>
</dbReference>
<evidence type="ECO:0000313" key="7">
    <source>
        <dbReference type="Proteomes" id="UP001595692"/>
    </source>
</evidence>
<evidence type="ECO:0000256" key="3">
    <source>
        <dbReference type="ARBA" id="ARBA00022723"/>
    </source>
</evidence>
<dbReference type="InterPro" id="IPR023214">
    <property type="entry name" value="HAD_sf"/>
</dbReference>
<protein>
    <submittedName>
        <fullName evidence="6">HAD family hydrolase</fullName>
    </submittedName>
</protein>
<evidence type="ECO:0000256" key="4">
    <source>
        <dbReference type="ARBA" id="ARBA00022842"/>
    </source>
</evidence>
<comment type="cofactor">
    <cofactor evidence="1">
        <name>Mg(2+)</name>
        <dbReference type="ChEBI" id="CHEBI:18420"/>
    </cofactor>
</comment>
<accession>A0ABV8CL36</accession>
<keyword evidence="4" id="KW-0460">Magnesium</keyword>
<sequence length="216" mass="24435">MNRVQAILWDNDGVLVDTERLFYAANRELLADLGVELTPQGFFDWYLLDNCGGWHLTGSPSAEQIEHWRSERNRRYTALLHEARDLMMPGIDRLVAQLARQVRMAIVTSAYRDHFDLIHRDLPLRHHFEFILAAEDYQHSKPSPEPYLCALQRLGLAAEQCLVIEDSPRGLSAARAAGLRCIVLRHPLMASHDFAGAEAVVDSVAELEARLQALLA</sequence>
<organism evidence="6 7">
    <name type="scientific">Pseudaeromonas sharmana</name>
    <dbReference type="NCBI Taxonomy" id="328412"/>
    <lineage>
        <taxon>Bacteria</taxon>
        <taxon>Pseudomonadati</taxon>
        <taxon>Pseudomonadota</taxon>
        <taxon>Gammaproteobacteria</taxon>
        <taxon>Aeromonadales</taxon>
        <taxon>Aeromonadaceae</taxon>
        <taxon>Pseudaeromonas</taxon>
    </lineage>
</organism>
<dbReference type="InterPro" id="IPR036412">
    <property type="entry name" value="HAD-like_sf"/>
</dbReference>
<dbReference type="RefSeq" id="WP_377150868.1">
    <property type="nucleotide sequence ID" value="NZ_JBHSAF010000002.1"/>
</dbReference>
<dbReference type="EMBL" id="JBHSAF010000002">
    <property type="protein sequence ID" value="MFC3912725.1"/>
    <property type="molecule type" value="Genomic_DNA"/>
</dbReference>
<dbReference type="InterPro" id="IPR051600">
    <property type="entry name" value="Beta-PGM-like"/>
</dbReference>
<dbReference type="SFLD" id="SFLDG01129">
    <property type="entry name" value="C1.5:_HAD__Beta-PGM__Phosphata"/>
    <property type="match status" value="1"/>
</dbReference>
<keyword evidence="6" id="KW-0378">Hydrolase</keyword>
<keyword evidence="3" id="KW-0479">Metal-binding</keyword>
<proteinExistence type="inferred from homology"/>
<dbReference type="SFLD" id="SFLDG01135">
    <property type="entry name" value="C1.5.6:_HAD__Beta-PGM__Phospha"/>
    <property type="match status" value="1"/>
</dbReference>
<evidence type="ECO:0000256" key="5">
    <source>
        <dbReference type="ARBA" id="ARBA00023277"/>
    </source>
</evidence>
<gene>
    <name evidence="6" type="ORF">ACFOSS_04455</name>
</gene>
<dbReference type="NCBIfam" id="TIGR01509">
    <property type="entry name" value="HAD-SF-IA-v3"/>
    <property type="match status" value="1"/>
</dbReference>
<name>A0ABV8CL36_9GAMM</name>
<dbReference type="Gene3D" id="1.10.150.240">
    <property type="entry name" value="Putative phosphatase, domain 2"/>
    <property type="match status" value="1"/>
</dbReference>
<dbReference type="Gene3D" id="3.40.50.1000">
    <property type="entry name" value="HAD superfamily/HAD-like"/>
    <property type="match status" value="1"/>
</dbReference>